<accession>A0A6A5Z3I5</accession>
<keyword evidence="3" id="KW-1185">Reference proteome</keyword>
<evidence type="ECO:0000313" key="3">
    <source>
        <dbReference type="Proteomes" id="UP000799770"/>
    </source>
</evidence>
<reference evidence="2" key="1">
    <citation type="journal article" date="2020" name="Stud. Mycol.">
        <title>101 Dothideomycetes genomes: a test case for predicting lifestyles and emergence of pathogens.</title>
        <authorList>
            <person name="Haridas S."/>
            <person name="Albert R."/>
            <person name="Binder M."/>
            <person name="Bloem J."/>
            <person name="Labutti K."/>
            <person name="Salamov A."/>
            <person name="Andreopoulos B."/>
            <person name="Baker S."/>
            <person name="Barry K."/>
            <person name="Bills G."/>
            <person name="Bluhm B."/>
            <person name="Cannon C."/>
            <person name="Castanera R."/>
            <person name="Culley D."/>
            <person name="Daum C."/>
            <person name="Ezra D."/>
            <person name="Gonzalez J."/>
            <person name="Henrissat B."/>
            <person name="Kuo A."/>
            <person name="Liang C."/>
            <person name="Lipzen A."/>
            <person name="Lutzoni F."/>
            <person name="Magnuson J."/>
            <person name="Mondo S."/>
            <person name="Nolan M."/>
            <person name="Ohm R."/>
            <person name="Pangilinan J."/>
            <person name="Park H.-J."/>
            <person name="Ramirez L."/>
            <person name="Alfaro M."/>
            <person name="Sun H."/>
            <person name="Tritt A."/>
            <person name="Yoshinaga Y."/>
            <person name="Zwiers L.-H."/>
            <person name="Turgeon B."/>
            <person name="Goodwin S."/>
            <person name="Spatafora J."/>
            <person name="Crous P."/>
            <person name="Grigoriev I."/>
        </authorList>
    </citation>
    <scope>NUCLEOTIDE SEQUENCE</scope>
    <source>
        <strain evidence="2">CBS 627.86</strain>
    </source>
</reference>
<sequence length="126" mass="14312">MCAAPLMTELLLFICNLLSKACTSYTYSLGLGTCGPFLLSQPTNPPAKPRVVFDVTIHRGKPSRRLRAPQTRRSHTTANRIEVFAQAHHVLALLEYIKANRYTKRQPDIWFQLVERAYDESVGPLR</sequence>
<gene>
    <name evidence="2" type="ORF">BDV96DRAFT_601057</name>
</gene>
<feature type="signal peptide" evidence="1">
    <location>
        <begin position="1"/>
        <end position="21"/>
    </location>
</feature>
<organism evidence="2 3">
    <name type="scientific">Lophiotrema nucula</name>
    <dbReference type="NCBI Taxonomy" id="690887"/>
    <lineage>
        <taxon>Eukaryota</taxon>
        <taxon>Fungi</taxon>
        <taxon>Dikarya</taxon>
        <taxon>Ascomycota</taxon>
        <taxon>Pezizomycotina</taxon>
        <taxon>Dothideomycetes</taxon>
        <taxon>Pleosporomycetidae</taxon>
        <taxon>Pleosporales</taxon>
        <taxon>Lophiotremataceae</taxon>
        <taxon>Lophiotrema</taxon>
    </lineage>
</organism>
<name>A0A6A5Z3I5_9PLEO</name>
<evidence type="ECO:0000256" key="1">
    <source>
        <dbReference type="SAM" id="SignalP"/>
    </source>
</evidence>
<feature type="chain" id="PRO_5025507790" description="Secreted protein" evidence="1">
    <location>
        <begin position="22"/>
        <end position="126"/>
    </location>
</feature>
<keyword evidence="1" id="KW-0732">Signal</keyword>
<evidence type="ECO:0000313" key="2">
    <source>
        <dbReference type="EMBL" id="KAF2113563.1"/>
    </source>
</evidence>
<dbReference type="AlphaFoldDB" id="A0A6A5Z3I5"/>
<dbReference type="EMBL" id="ML977327">
    <property type="protein sequence ID" value="KAF2113563.1"/>
    <property type="molecule type" value="Genomic_DNA"/>
</dbReference>
<proteinExistence type="predicted"/>
<dbReference type="Proteomes" id="UP000799770">
    <property type="component" value="Unassembled WGS sequence"/>
</dbReference>
<protein>
    <recommendedName>
        <fullName evidence="4">Secreted protein</fullName>
    </recommendedName>
</protein>
<evidence type="ECO:0008006" key="4">
    <source>
        <dbReference type="Google" id="ProtNLM"/>
    </source>
</evidence>